<dbReference type="Proteomes" id="UP000290244">
    <property type="component" value="Chromosome"/>
</dbReference>
<evidence type="ECO:0000313" key="8">
    <source>
        <dbReference type="Proteomes" id="UP000290244"/>
    </source>
</evidence>
<dbReference type="Gene3D" id="3.40.190.10">
    <property type="entry name" value="Periplasmic binding protein-like II"/>
    <property type="match status" value="2"/>
</dbReference>
<comment type="similarity">
    <text evidence="1">Belongs to the LysR transcriptional regulatory family.</text>
</comment>
<dbReference type="EMBL" id="CP034759">
    <property type="protein sequence ID" value="QBG37515.1"/>
    <property type="molecule type" value="Genomic_DNA"/>
</dbReference>
<sequence length="299" mass="33473">MIKLRDLQYLTAIAEHKHFGKAAKVCFVSQPTLSGQLMKLEEQLGLTLVERETRKVMLTPAGEQLLGQARQVLQAADDFELAAKALLDPLAGDLHIGLIPTLAPYLLPHIMADLNENLPNIDFFLHENKTQNLLTELKEGKLDVLILPWLEEMASFERYDLFAEPLVLATSPKHPLANTKQLSFDKLKAFEVLTLEDGHCLREQAMGYCFMAGVKEDQSFRATSLETLRYMVASNRGITLLPKLATLNLANSNMINYIGFTEPQPVRQISLVVRSGYSRLACVREVVKSIKSSIARVNL</sequence>
<keyword evidence="8" id="KW-1185">Reference proteome</keyword>
<keyword evidence="3 7" id="KW-0238">DNA-binding</keyword>
<evidence type="ECO:0000313" key="7">
    <source>
        <dbReference type="EMBL" id="QBG37515.1"/>
    </source>
</evidence>
<evidence type="ECO:0000259" key="6">
    <source>
        <dbReference type="PROSITE" id="PS50931"/>
    </source>
</evidence>
<evidence type="ECO:0000256" key="5">
    <source>
        <dbReference type="ARBA" id="ARBA00023163"/>
    </source>
</evidence>
<evidence type="ECO:0000256" key="1">
    <source>
        <dbReference type="ARBA" id="ARBA00009437"/>
    </source>
</evidence>
<dbReference type="SUPFAM" id="SSF46785">
    <property type="entry name" value="Winged helix' DNA-binding domain"/>
    <property type="match status" value="1"/>
</dbReference>
<dbReference type="KEGG" id="lsd:EMK97_18120"/>
<dbReference type="RefSeq" id="WP_130604177.1">
    <property type="nucleotide sequence ID" value="NZ_CP034759.1"/>
</dbReference>
<dbReference type="PRINTS" id="PR00039">
    <property type="entry name" value="HTHLYSR"/>
</dbReference>
<dbReference type="SUPFAM" id="SSF53850">
    <property type="entry name" value="Periplasmic binding protein-like II"/>
    <property type="match status" value="1"/>
</dbReference>
<dbReference type="PANTHER" id="PTHR30346:SF26">
    <property type="entry name" value="HYDROGEN PEROXIDE-INDUCIBLE GENES ACTIVATOR"/>
    <property type="match status" value="1"/>
</dbReference>
<dbReference type="AlphaFoldDB" id="A0A4P6PCM7"/>
<gene>
    <name evidence="7" type="primary">oxyR</name>
    <name evidence="7" type="ORF">EMK97_18120</name>
</gene>
<feature type="domain" description="HTH lysR-type" evidence="6">
    <location>
        <begin position="2"/>
        <end position="59"/>
    </location>
</feature>
<dbReference type="PROSITE" id="PS50931">
    <property type="entry name" value="HTH_LYSR"/>
    <property type="match status" value="1"/>
</dbReference>
<dbReference type="GO" id="GO:0003700">
    <property type="term" value="F:DNA-binding transcription factor activity"/>
    <property type="evidence" value="ECO:0007669"/>
    <property type="project" value="InterPro"/>
</dbReference>
<dbReference type="NCBIfam" id="NF008361">
    <property type="entry name" value="PRK11151.1"/>
    <property type="match status" value="1"/>
</dbReference>
<dbReference type="CDD" id="cd08411">
    <property type="entry name" value="PBP2_OxyR"/>
    <property type="match status" value="1"/>
</dbReference>
<evidence type="ECO:0000256" key="4">
    <source>
        <dbReference type="ARBA" id="ARBA00023159"/>
    </source>
</evidence>
<dbReference type="GO" id="GO:0032993">
    <property type="term" value="C:protein-DNA complex"/>
    <property type="evidence" value="ECO:0007669"/>
    <property type="project" value="TreeGrafter"/>
</dbReference>
<dbReference type="GO" id="GO:0003677">
    <property type="term" value="F:DNA binding"/>
    <property type="evidence" value="ECO:0007669"/>
    <property type="project" value="UniProtKB-KW"/>
</dbReference>
<keyword evidence="5" id="KW-0804">Transcription</keyword>
<organism evidence="7 8">
    <name type="scientific">Litorilituus sediminis</name>
    <dbReference type="NCBI Taxonomy" id="718192"/>
    <lineage>
        <taxon>Bacteria</taxon>
        <taxon>Pseudomonadati</taxon>
        <taxon>Pseudomonadota</taxon>
        <taxon>Gammaproteobacteria</taxon>
        <taxon>Alteromonadales</taxon>
        <taxon>Colwelliaceae</taxon>
        <taxon>Litorilituus</taxon>
    </lineage>
</organism>
<dbReference type="Gene3D" id="1.10.10.10">
    <property type="entry name" value="Winged helix-like DNA-binding domain superfamily/Winged helix DNA-binding domain"/>
    <property type="match status" value="1"/>
</dbReference>
<dbReference type="FunFam" id="1.10.10.10:FF:000001">
    <property type="entry name" value="LysR family transcriptional regulator"/>
    <property type="match status" value="1"/>
</dbReference>
<evidence type="ECO:0000256" key="2">
    <source>
        <dbReference type="ARBA" id="ARBA00023015"/>
    </source>
</evidence>
<dbReference type="InterPro" id="IPR036388">
    <property type="entry name" value="WH-like_DNA-bd_sf"/>
</dbReference>
<proteinExistence type="inferred from homology"/>
<accession>A0A4P6PCM7</accession>
<evidence type="ECO:0000256" key="3">
    <source>
        <dbReference type="ARBA" id="ARBA00023125"/>
    </source>
</evidence>
<dbReference type="OrthoDB" id="9775392at2"/>
<protein>
    <submittedName>
        <fullName evidence="7">DNA-binding transcriptional regulator OxyR</fullName>
    </submittedName>
</protein>
<dbReference type="PANTHER" id="PTHR30346">
    <property type="entry name" value="TRANSCRIPTIONAL DUAL REGULATOR HCAR-RELATED"/>
    <property type="match status" value="1"/>
</dbReference>
<dbReference type="InterPro" id="IPR036390">
    <property type="entry name" value="WH_DNA-bd_sf"/>
</dbReference>
<dbReference type="InterPro" id="IPR000847">
    <property type="entry name" value="LysR_HTH_N"/>
</dbReference>
<reference evidence="7 8" key="1">
    <citation type="submission" date="2018-12" db="EMBL/GenBank/DDBJ databases">
        <title>Complete genome of Litorilituus sediminis.</title>
        <authorList>
            <person name="Liu A."/>
            <person name="Rong J."/>
        </authorList>
    </citation>
    <scope>NUCLEOTIDE SEQUENCE [LARGE SCALE GENOMIC DNA]</scope>
    <source>
        <strain evidence="7 8">JCM 17549</strain>
    </source>
</reference>
<keyword evidence="2" id="KW-0805">Transcription regulation</keyword>
<name>A0A4P6PCM7_9GAMM</name>
<dbReference type="Pfam" id="PF00126">
    <property type="entry name" value="HTH_1"/>
    <property type="match status" value="1"/>
</dbReference>
<dbReference type="Pfam" id="PF03466">
    <property type="entry name" value="LysR_substrate"/>
    <property type="match status" value="1"/>
</dbReference>
<keyword evidence="4" id="KW-0010">Activator</keyword>
<dbReference type="InterPro" id="IPR005119">
    <property type="entry name" value="LysR_subst-bd"/>
</dbReference>